<evidence type="ECO:0000256" key="2">
    <source>
        <dbReference type="SAM" id="Phobius"/>
    </source>
</evidence>
<feature type="compositionally biased region" description="Basic and acidic residues" evidence="1">
    <location>
        <begin position="11"/>
        <end position="22"/>
    </location>
</feature>
<keyword evidence="2" id="KW-0472">Membrane</keyword>
<evidence type="ECO:0000313" key="4">
    <source>
        <dbReference type="Proteomes" id="UP000286931"/>
    </source>
</evidence>
<feature type="region of interest" description="Disordered" evidence="1">
    <location>
        <begin position="1"/>
        <end position="22"/>
    </location>
</feature>
<proteinExistence type="predicted"/>
<feature type="transmembrane region" description="Helical" evidence="2">
    <location>
        <begin position="61"/>
        <end position="78"/>
    </location>
</feature>
<dbReference type="AlphaFoldDB" id="A0A401Z627"/>
<comment type="caution">
    <text evidence="3">The sequence shown here is derived from an EMBL/GenBank/DDBJ whole genome shotgun (WGS) entry which is preliminary data.</text>
</comment>
<accession>A0A401Z627</accession>
<dbReference type="EMBL" id="BIFH01000061">
    <property type="protein sequence ID" value="GCE02320.1"/>
    <property type="molecule type" value="Genomic_DNA"/>
</dbReference>
<name>A0A401Z627_9ACTN</name>
<organism evidence="3 4">
    <name type="scientific">Embleya hyalina</name>
    <dbReference type="NCBI Taxonomy" id="516124"/>
    <lineage>
        <taxon>Bacteria</taxon>
        <taxon>Bacillati</taxon>
        <taxon>Actinomycetota</taxon>
        <taxon>Actinomycetes</taxon>
        <taxon>Kitasatosporales</taxon>
        <taxon>Streptomycetaceae</taxon>
        <taxon>Embleya</taxon>
    </lineage>
</organism>
<feature type="region of interest" description="Disordered" evidence="1">
    <location>
        <begin position="184"/>
        <end position="203"/>
    </location>
</feature>
<protein>
    <submittedName>
        <fullName evidence="3">Uncharacterized protein</fullName>
    </submittedName>
</protein>
<reference evidence="3 4" key="1">
    <citation type="submission" date="2018-12" db="EMBL/GenBank/DDBJ databases">
        <title>Draft genome sequence of Embleya hyalina NBRC 13850T.</title>
        <authorList>
            <person name="Komaki H."/>
            <person name="Hosoyama A."/>
            <person name="Kimura A."/>
            <person name="Ichikawa N."/>
            <person name="Tamura T."/>
        </authorList>
    </citation>
    <scope>NUCLEOTIDE SEQUENCE [LARGE SCALE GENOMIC DNA]</scope>
    <source>
        <strain evidence="3 4">NBRC 13850</strain>
    </source>
</reference>
<keyword evidence="2" id="KW-1133">Transmembrane helix</keyword>
<sequence>MGETSGMPGTGERRGSSERDEQAALTRYLDALAVRTQTAVSPRPAASARRRGRQRRIRRRIALGVAAAIVIVVTVLGVRSTDLGGTFRGGPATIEPLTPRQLPPELAPWKLTHTDTNYAELLGYPKPTYCEKGRRLAGVRHAQTFHYTSATSLTASFIEIVIRLDDQAEATRVARDLERWTADCPGTSRTDMPDPLRGSDPGASVSGWYQTEGQIATFTAIARRDSTIVVLLYRADVRWRPLLPSTLTYAALDRSGDAR</sequence>
<keyword evidence="4" id="KW-1185">Reference proteome</keyword>
<keyword evidence="2" id="KW-0812">Transmembrane</keyword>
<evidence type="ECO:0000313" key="3">
    <source>
        <dbReference type="EMBL" id="GCE02320.1"/>
    </source>
</evidence>
<dbReference type="Proteomes" id="UP000286931">
    <property type="component" value="Unassembled WGS sequence"/>
</dbReference>
<gene>
    <name evidence="3" type="ORF">EHYA_10097</name>
</gene>
<evidence type="ECO:0000256" key="1">
    <source>
        <dbReference type="SAM" id="MobiDB-lite"/>
    </source>
</evidence>